<dbReference type="OrthoDB" id="5050586at2759"/>
<evidence type="ECO:0000313" key="2">
    <source>
        <dbReference type="EMBL" id="KAH6885449.1"/>
    </source>
</evidence>
<dbReference type="AlphaFoldDB" id="A0A9P9AJG5"/>
<name>A0A9P9AJG5_9HYPO</name>
<keyword evidence="1" id="KW-1133">Transmembrane helix</keyword>
<keyword evidence="3" id="KW-1185">Reference proteome</keyword>
<organism evidence="2 3">
    <name type="scientific">Thelonectria olida</name>
    <dbReference type="NCBI Taxonomy" id="1576542"/>
    <lineage>
        <taxon>Eukaryota</taxon>
        <taxon>Fungi</taxon>
        <taxon>Dikarya</taxon>
        <taxon>Ascomycota</taxon>
        <taxon>Pezizomycotina</taxon>
        <taxon>Sordariomycetes</taxon>
        <taxon>Hypocreomycetidae</taxon>
        <taxon>Hypocreales</taxon>
        <taxon>Nectriaceae</taxon>
        <taxon>Thelonectria</taxon>
    </lineage>
</organism>
<keyword evidence="1" id="KW-0472">Membrane</keyword>
<protein>
    <submittedName>
        <fullName evidence="2">Uncharacterized protein</fullName>
    </submittedName>
</protein>
<sequence length="74" mass="8295">MRLSQEAVIAIVGVIVNLPAFGLLFWDLWKKYKCRADESNTDSSHGQQRADEQGLLLLHQRASSVDVLLRISSV</sequence>
<keyword evidence="1" id="KW-0812">Transmembrane</keyword>
<gene>
    <name evidence="2" type="ORF">B0T10DRAFT_608613</name>
</gene>
<feature type="transmembrane region" description="Helical" evidence="1">
    <location>
        <begin position="6"/>
        <end position="26"/>
    </location>
</feature>
<dbReference type="EMBL" id="JAGPYM010000018">
    <property type="protein sequence ID" value="KAH6885449.1"/>
    <property type="molecule type" value="Genomic_DNA"/>
</dbReference>
<comment type="caution">
    <text evidence="2">The sequence shown here is derived from an EMBL/GenBank/DDBJ whole genome shotgun (WGS) entry which is preliminary data.</text>
</comment>
<reference evidence="2 3" key="1">
    <citation type="journal article" date="2021" name="Nat. Commun.">
        <title>Genetic determinants of endophytism in the Arabidopsis root mycobiome.</title>
        <authorList>
            <person name="Mesny F."/>
            <person name="Miyauchi S."/>
            <person name="Thiergart T."/>
            <person name="Pickel B."/>
            <person name="Atanasova L."/>
            <person name="Karlsson M."/>
            <person name="Huettel B."/>
            <person name="Barry K.W."/>
            <person name="Haridas S."/>
            <person name="Chen C."/>
            <person name="Bauer D."/>
            <person name="Andreopoulos W."/>
            <person name="Pangilinan J."/>
            <person name="LaButti K."/>
            <person name="Riley R."/>
            <person name="Lipzen A."/>
            <person name="Clum A."/>
            <person name="Drula E."/>
            <person name="Henrissat B."/>
            <person name="Kohler A."/>
            <person name="Grigoriev I.V."/>
            <person name="Martin F.M."/>
            <person name="Hacquard S."/>
        </authorList>
    </citation>
    <scope>NUCLEOTIDE SEQUENCE [LARGE SCALE GENOMIC DNA]</scope>
    <source>
        <strain evidence="2 3">MPI-CAGE-CH-0241</strain>
    </source>
</reference>
<accession>A0A9P9AJG5</accession>
<evidence type="ECO:0000256" key="1">
    <source>
        <dbReference type="SAM" id="Phobius"/>
    </source>
</evidence>
<dbReference type="Proteomes" id="UP000777438">
    <property type="component" value="Unassembled WGS sequence"/>
</dbReference>
<evidence type="ECO:0000313" key="3">
    <source>
        <dbReference type="Proteomes" id="UP000777438"/>
    </source>
</evidence>
<proteinExistence type="predicted"/>